<evidence type="ECO:0000313" key="1">
    <source>
        <dbReference type="EnsemblMetazoa" id="G7212.1:cds"/>
    </source>
</evidence>
<proteinExistence type="predicted"/>
<name>A0A8W8NXB4_MAGGI</name>
<dbReference type="EnsemblMetazoa" id="G7212.1">
    <property type="protein sequence ID" value="G7212.1:cds"/>
    <property type="gene ID" value="G7212"/>
</dbReference>
<evidence type="ECO:0000313" key="2">
    <source>
        <dbReference type="Proteomes" id="UP000005408"/>
    </source>
</evidence>
<dbReference type="Gene3D" id="2.40.50.140">
    <property type="entry name" value="Nucleic acid-binding proteins"/>
    <property type="match status" value="1"/>
</dbReference>
<keyword evidence="2" id="KW-1185">Reference proteome</keyword>
<dbReference type="Proteomes" id="UP000005408">
    <property type="component" value="Unassembled WGS sequence"/>
</dbReference>
<dbReference type="AlphaFoldDB" id="A0A8W8NXB4"/>
<organism evidence="1 2">
    <name type="scientific">Magallana gigas</name>
    <name type="common">Pacific oyster</name>
    <name type="synonym">Crassostrea gigas</name>
    <dbReference type="NCBI Taxonomy" id="29159"/>
    <lineage>
        <taxon>Eukaryota</taxon>
        <taxon>Metazoa</taxon>
        <taxon>Spiralia</taxon>
        <taxon>Lophotrochozoa</taxon>
        <taxon>Mollusca</taxon>
        <taxon>Bivalvia</taxon>
        <taxon>Autobranchia</taxon>
        <taxon>Pteriomorphia</taxon>
        <taxon>Ostreida</taxon>
        <taxon>Ostreoidea</taxon>
        <taxon>Ostreidae</taxon>
        <taxon>Magallana</taxon>
    </lineage>
</organism>
<protein>
    <submittedName>
        <fullName evidence="1">Uncharacterized protein</fullName>
    </submittedName>
</protein>
<accession>A0A8W8NXB4</accession>
<sequence>MAILAEEILKSTYDFFVVLEEGEERKFLSRTGQEFSRFLTTLLNLKNGSKMLISTENKFSKLPGEVFKTAADSFYATQFNFTMRRGTILKQLPDSDKDVLIKKWEEDIRLFLSPEAISVGDALELQEGSRVTVRGTVKEVSDVFVSKTSTHRVVRLDQGGGVSIKLWGCKSSISPGIGSSIEAKCLKVASYKDKKEFHSTQSTTIKEVEEQEKSFAYVIKSGLADVEVKGIEESVLIPPALLQELFPTSVFSTRIPLTGTKVGNKLVKIQRQTGSLGKTRQKRE</sequence>
<reference evidence="1" key="1">
    <citation type="submission" date="2022-08" db="UniProtKB">
        <authorList>
            <consortium name="EnsemblMetazoa"/>
        </authorList>
    </citation>
    <scope>IDENTIFICATION</scope>
    <source>
        <strain evidence="1">05x7-T-G4-1.051#20</strain>
    </source>
</reference>
<dbReference type="InterPro" id="IPR012340">
    <property type="entry name" value="NA-bd_OB-fold"/>
</dbReference>